<evidence type="ECO:0000259" key="1">
    <source>
        <dbReference type="Pfam" id="PF01548"/>
    </source>
</evidence>
<dbReference type="NCBIfam" id="NF033542">
    <property type="entry name" value="transpos_IS110"/>
    <property type="match status" value="1"/>
</dbReference>
<dbReference type="PANTHER" id="PTHR33055:SF3">
    <property type="entry name" value="PUTATIVE TRANSPOSASE FOR IS117-RELATED"/>
    <property type="match status" value="1"/>
</dbReference>
<proteinExistence type="predicted"/>
<reference evidence="3 4" key="1">
    <citation type="submission" date="2018-06" db="EMBL/GenBank/DDBJ databases">
        <authorList>
            <person name="Strepis N."/>
        </authorList>
    </citation>
    <scope>NUCLEOTIDE SEQUENCE [LARGE SCALE GENOMIC DNA]</scope>
    <source>
        <strain evidence="3">LUCI</strain>
    </source>
</reference>
<keyword evidence="4" id="KW-1185">Reference proteome</keyword>
<dbReference type="GO" id="GO:0004803">
    <property type="term" value="F:transposase activity"/>
    <property type="evidence" value="ECO:0007669"/>
    <property type="project" value="InterPro"/>
</dbReference>
<organism evidence="3 4">
    <name type="scientific">Lucifera butyrica</name>
    <dbReference type="NCBI Taxonomy" id="1351585"/>
    <lineage>
        <taxon>Bacteria</taxon>
        <taxon>Bacillati</taxon>
        <taxon>Bacillota</taxon>
        <taxon>Negativicutes</taxon>
        <taxon>Veillonellales</taxon>
        <taxon>Veillonellaceae</taxon>
        <taxon>Lucifera</taxon>
    </lineage>
</organism>
<evidence type="ECO:0000313" key="4">
    <source>
        <dbReference type="Proteomes" id="UP000277811"/>
    </source>
</evidence>
<dbReference type="Proteomes" id="UP000277811">
    <property type="component" value="Unassembled WGS sequence"/>
</dbReference>
<dbReference type="InterPro" id="IPR003346">
    <property type="entry name" value="Transposase_20"/>
</dbReference>
<dbReference type="PANTHER" id="PTHR33055">
    <property type="entry name" value="TRANSPOSASE FOR INSERTION SEQUENCE ELEMENT IS1111A"/>
    <property type="match status" value="1"/>
</dbReference>
<feature type="domain" description="Transposase IS110-like N-terminal" evidence="1">
    <location>
        <begin position="3"/>
        <end position="145"/>
    </location>
</feature>
<dbReference type="InterPro" id="IPR002525">
    <property type="entry name" value="Transp_IS110-like_N"/>
</dbReference>
<sequence>MLKPYGEVVHAPFEVSHTEKDLALLTERIHNLSDGETRVILEATGIYHLPVVTFLQQNDIFVCVINPLLMKKYCDISLRQGKTDRMDSLKIANYGIDNWYHLTEYLPEDEAYAELRLLSRQYLHYTSLKIKAKVNLTNLLDKTMPGVKPLLRSQPEHSNHEKLCAVVSRYWHFDNIIRFSETRFVKDFTCWAKKKGFYANEKKAYVLYSLAKQGITTLSSQLQSTKMLIQEAVRVLSEIETTLTVILSDMKTIAQVLPGYSVALAMPGIGPTLAVRIVAEVGDICRFHSANALIAYAGLDSPPHQSGLLSVKRSISKRGSPTLRKTGFEIINSIRKAKPSHDNAVYTFMQKKEAEGKPVKVAKIAGLNKFLRIYYARVKETLSD</sequence>
<dbReference type="GO" id="GO:0006313">
    <property type="term" value="P:DNA transposition"/>
    <property type="evidence" value="ECO:0007669"/>
    <property type="project" value="InterPro"/>
</dbReference>
<accession>A0A498R9G6</accession>
<dbReference type="GO" id="GO:0003677">
    <property type="term" value="F:DNA binding"/>
    <property type="evidence" value="ECO:0007669"/>
    <property type="project" value="InterPro"/>
</dbReference>
<dbReference type="Pfam" id="PF01548">
    <property type="entry name" value="DEDD_Tnp_IS110"/>
    <property type="match status" value="1"/>
</dbReference>
<protein>
    <submittedName>
        <fullName evidence="3">Transposase is116/is110/is902</fullName>
    </submittedName>
</protein>
<dbReference type="InterPro" id="IPR047650">
    <property type="entry name" value="Transpos_IS110"/>
</dbReference>
<dbReference type="EMBL" id="UPPP01000116">
    <property type="protein sequence ID" value="VBB09346.1"/>
    <property type="molecule type" value="Genomic_DNA"/>
</dbReference>
<gene>
    <name evidence="3" type="ORF">LUCI_4636</name>
</gene>
<dbReference type="RefSeq" id="WP_122630135.1">
    <property type="nucleotide sequence ID" value="NZ_UPPP01000116.1"/>
</dbReference>
<evidence type="ECO:0000259" key="2">
    <source>
        <dbReference type="Pfam" id="PF02371"/>
    </source>
</evidence>
<dbReference type="OrthoDB" id="1626036at2"/>
<name>A0A498R9G6_9FIRM</name>
<dbReference type="AlphaFoldDB" id="A0A498R9G6"/>
<evidence type="ECO:0000313" key="3">
    <source>
        <dbReference type="EMBL" id="VBB09346.1"/>
    </source>
</evidence>
<feature type="domain" description="Transposase IS116/IS110/IS902 C-terminal" evidence="2">
    <location>
        <begin position="264"/>
        <end position="340"/>
    </location>
</feature>
<dbReference type="Pfam" id="PF02371">
    <property type="entry name" value="Transposase_20"/>
    <property type="match status" value="1"/>
</dbReference>